<evidence type="ECO:0000259" key="3">
    <source>
        <dbReference type="Pfam" id="PF19040"/>
    </source>
</evidence>
<dbReference type="RefSeq" id="WP_021764130.1">
    <property type="nucleotide sequence ID" value="NZ_JACHVP010000001.1"/>
</dbReference>
<dbReference type="CDD" id="cd00229">
    <property type="entry name" value="SGNH_hydrolase"/>
    <property type="match status" value="1"/>
</dbReference>
<keyword evidence="2" id="KW-0812">Transmembrane</keyword>
<keyword evidence="2" id="KW-1133">Transmembrane helix</keyword>
<evidence type="ECO:0000313" key="4">
    <source>
        <dbReference type="EMBL" id="MBB2967169.1"/>
    </source>
</evidence>
<keyword evidence="5" id="KW-1185">Reference proteome</keyword>
<dbReference type="InterPro" id="IPR043968">
    <property type="entry name" value="SGNH"/>
</dbReference>
<feature type="domain" description="SGNH" evidence="3">
    <location>
        <begin position="100"/>
        <end position="309"/>
    </location>
</feature>
<accession>A0A7W4UVN6</accession>
<dbReference type="EMBL" id="JACHVP010000001">
    <property type="protein sequence ID" value="MBB2967169.1"/>
    <property type="molecule type" value="Genomic_DNA"/>
</dbReference>
<feature type="region of interest" description="Disordered" evidence="1">
    <location>
        <begin position="53"/>
        <end position="81"/>
    </location>
</feature>
<keyword evidence="2" id="KW-0472">Membrane</keyword>
<feature type="compositionally biased region" description="Low complexity" evidence="1">
    <location>
        <begin position="55"/>
        <end position="81"/>
    </location>
</feature>
<dbReference type="AlphaFoldDB" id="A0A7W4UVN6"/>
<protein>
    <recommendedName>
        <fullName evidence="3">SGNH domain-containing protein</fullName>
    </recommendedName>
</protein>
<name>A0A7W4UVN6_LEIAQ</name>
<dbReference type="Proteomes" id="UP000538196">
    <property type="component" value="Unassembled WGS sequence"/>
</dbReference>
<comment type="caution">
    <text evidence="4">The sequence shown here is derived from an EMBL/GenBank/DDBJ whole genome shotgun (WGS) entry which is preliminary data.</text>
</comment>
<feature type="transmembrane region" description="Helical" evidence="2">
    <location>
        <begin position="26"/>
        <end position="47"/>
    </location>
</feature>
<dbReference type="Gene3D" id="3.40.50.1110">
    <property type="entry name" value="SGNH hydrolase"/>
    <property type="match status" value="1"/>
</dbReference>
<evidence type="ECO:0000313" key="5">
    <source>
        <dbReference type="Proteomes" id="UP000538196"/>
    </source>
</evidence>
<sequence length="323" mass="35007">MPDPEMTRRQSRALQRPSRRREIVRSLTTGVGVTLAIGFVVASAIYLTQPSTSIAGASSSEPSEAPAAVAPKPAAPVSKPAAGEPFAVAEPVPLPTREDGSPLRVLVLGDSVAGNMYQALRDFRTADLVPRSISYGGCGLFDAEKARAGNGWTMDSKKSCWGWRDKLGAIEADARPDVIVVHNKWDVEDQFYQGAWISPCQPTWTARYRAQLGLLVDTTAQFENPPLILMSNDRPRSWSPTVTPERLKCKTDVESELFAAHSRVRPLDLDEAVCPGGECATKTSTGAAIYRVDRVHFTAEAMQLMAPWIEANIAAAYPSRSPA</sequence>
<reference evidence="4 5" key="1">
    <citation type="submission" date="2020-08" db="EMBL/GenBank/DDBJ databases">
        <title>Sequencing the genomes of 1000 actinobacteria strains.</title>
        <authorList>
            <person name="Klenk H.-P."/>
        </authorList>
    </citation>
    <scope>NUCLEOTIDE SEQUENCE [LARGE SCALE GENOMIC DNA]</scope>
    <source>
        <strain evidence="4 5">DSM 20146</strain>
    </source>
</reference>
<organism evidence="4 5">
    <name type="scientific">Leifsonia aquatica</name>
    <name type="common">Corynebacterium aquaticum</name>
    <dbReference type="NCBI Taxonomy" id="144185"/>
    <lineage>
        <taxon>Bacteria</taxon>
        <taxon>Bacillati</taxon>
        <taxon>Actinomycetota</taxon>
        <taxon>Actinomycetes</taxon>
        <taxon>Micrococcales</taxon>
        <taxon>Microbacteriaceae</taxon>
        <taxon>Leifsonia</taxon>
    </lineage>
</organism>
<dbReference type="Pfam" id="PF19040">
    <property type="entry name" value="SGNH"/>
    <property type="match status" value="1"/>
</dbReference>
<dbReference type="InterPro" id="IPR036514">
    <property type="entry name" value="SGNH_hydro_sf"/>
</dbReference>
<evidence type="ECO:0000256" key="2">
    <source>
        <dbReference type="SAM" id="Phobius"/>
    </source>
</evidence>
<evidence type="ECO:0000256" key="1">
    <source>
        <dbReference type="SAM" id="MobiDB-lite"/>
    </source>
</evidence>
<proteinExistence type="predicted"/>
<dbReference type="SUPFAM" id="SSF52266">
    <property type="entry name" value="SGNH hydrolase"/>
    <property type="match status" value="1"/>
</dbReference>
<feature type="region of interest" description="Disordered" evidence="1">
    <location>
        <begin position="1"/>
        <end position="20"/>
    </location>
</feature>
<gene>
    <name evidence="4" type="ORF">FHX33_001901</name>
</gene>